<feature type="non-terminal residue" evidence="1">
    <location>
        <position position="65"/>
    </location>
</feature>
<organism evidence="1">
    <name type="scientific">marine sediment metagenome</name>
    <dbReference type="NCBI Taxonomy" id="412755"/>
    <lineage>
        <taxon>unclassified sequences</taxon>
        <taxon>metagenomes</taxon>
        <taxon>ecological metagenomes</taxon>
    </lineage>
</organism>
<name>X0WXI8_9ZZZZ</name>
<sequence length="65" mass="8031">MEGNYVEYRPILKDKTNVQQKSKEIKKIKEKRSLKDIYDEFWEFIDNNNSEFKDFISKDKRRLNV</sequence>
<protein>
    <submittedName>
        <fullName evidence="1">Uncharacterized protein</fullName>
    </submittedName>
</protein>
<dbReference type="EMBL" id="BARS01044390">
    <property type="protein sequence ID" value="GAG35674.1"/>
    <property type="molecule type" value="Genomic_DNA"/>
</dbReference>
<proteinExistence type="predicted"/>
<comment type="caution">
    <text evidence="1">The sequence shown here is derived from an EMBL/GenBank/DDBJ whole genome shotgun (WGS) entry which is preliminary data.</text>
</comment>
<dbReference type="AlphaFoldDB" id="X0WXI8"/>
<evidence type="ECO:0000313" key="1">
    <source>
        <dbReference type="EMBL" id="GAG35674.1"/>
    </source>
</evidence>
<reference evidence="1" key="1">
    <citation type="journal article" date="2014" name="Front. Microbiol.">
        <title>High frequency of phylogenetically diverse reductive dehalogenase-homologous genes in deep subseafloor sedimentary metagenomes.</title>
        <authorList>
            <person name="Kawai M."/>
            <person name="Futagami T."/>
            <person name="Toyoda A."/>
            <person name="Takaki Y."/>
            <person name="Nishi S."/>
            <person name="Hori S."/>
            <person name="Arai W."/>
            <person name="Tsubouchi T."/>
            <person name="Morono Y."/>
            <person name="Uchiyama I."/>
            <person name="Ito T."/>
            <person name="Fujiyama A."/>
            <person name="Inagaki F."/>
            <person name="Takami H."/>
        </authorList>
    </citation>
    <scope>NUCLEOTIDE SEQUENCE</scope>
    <source>
        <strain evidence="1">Expedition CK06-06</strain>
    </source>
</reference>
<accession>X0WXI8</accession>
<gene>
    <name evidence="1" type="ORF">S01H1_67073</name>
</gene>